<name>A0A9X3YMH8_9GAMM</name>
<gene>
    <name evidence="1" type="ORF">OD750_012960</name>
</gene>
<dbReference type="AlphaFoldDB" id="A0A9X3YMH8"/>
<evidence type="ECO:0000313" key="2">
    <source>
        <dbReference type="Proteomes" id="UP001139971"/>
    </source>
</evidence>
<sequence>MSEHFYFRAMRRAVHFSNGEYVDLAAAFAALAQGEPASAARDAVAAYFSDERHPGFDLETPPEALASPDGLRVLVAVVTALAVELALPVDASRARFDPWDEERQVRWLARLSQMHEVLLATAAARGIVLDALSLDLPSALAQEVHACRLGMTLDDLERSYRRAPWDGMWLQAHRVATELIAVALAPPGLARQREVLLHAYQRLAESCEGLGDDATASVAWSAAAAHAPEGPYRTSLIDCADEAAQAAAPANS</sequence>
<comment type="caution">
    <text evidence="1">The sequence shown here is derived from an EMBL/GenBank/DDBJ whole genome shotgun (WGS) entry which is preliminary data.</text>
</comment>
<proteinExistence type="predicted"/>
<accession>A0A9X3YMH8</accession>
<dbReference type="EMBL" id="JAOVZO020000017">
    <property type="protein sequence ID" value="MDC8013448.1"/>
    <property type="molecule type" value="Genomic_DNA"/>
</dbReference>
<dbReference type="Proteomes" id="UP001139971">
    <property type="component" value="Unassembled WGS sequence"/>
</dbReference>
<organism evidence="1 2">
    <name type="scientific">Tahibacter soli</name>
    <dbReference type="NCBI Taxonomy" id="2983605"/>
    <lineage>
        <taxon>Bacteria</taxon>
        <taxon>Pseudomonadati</taxon>
        <taxon>Pseudomonadota</taxon>
        <taxon>Gammaproteobacteria</taxon>
        <taxon>Lysobacterales</taxon>
        <taxon>Rhodanobacteraceae</taxon>
        <taxon>Tahibacter</taxon>
    </lineage>
</organism>
<dbReference type="RefSeq" id="WP_263545655.1">
    <property type="nucleotide sequence ID" value="NZ_JAOVZO020000017.1"/>
</dbReference>
<keyword evidence="2" id="KW-1185">Reference proteome</keyword>
<protein>
    <submittedName>
        <fullName evidence="1">Uncharacterized protein</fullName>
    </submittedName>
</protein>
<evidence type="ECO:0000313" key="1">
    <source>
        <dbReference type="EMBL" id="MDC8013448.1"/>
    </source>
</evidence>
<reference evidence="1" key="1">
    <citation type="submission" date="2023-02" db="EMBL/GenBank/DDBJ databases">
        <title>Tahibacter soli sp. nov. isolated from soil.</title>
        <authorList>
            <person name="Baek J.H."/>
            <person name="Lee J.K."/>
            <person name="Choi D.G."/>
            <person name="Jeon C.O."/>
        </authorList>
    </citation>
    <scope>NUCLEOTIDE SEQUENCE</scope>
    <source>
        <strain evidence="1">BL</strain>
    </source>
</reference>